<dbReference type="GO" id="GO:0005829">
    <property type="term" value="C:cytosol"/>
    <property type="evidence" value="ECO:0007669"/>
    <property type="project" value="TreeGrafter"/>
</dbReference>
<dbReference type="InterPro" id="IPR042099">
    <property type="entry name" value="ANL_N_sf"/>
</dbReference>
<feature type="non-terminal residue" evidence="4">
    <location>
        <position position="248"/>
    </location>
</feature>
<reference evidence="4" key="2">
    <citation type="journal article" date="2014" name="ISME J.">
        <title>Microbial stratification in low pH oxic and suboxic macroscopic growths along an acid mine drainage.</title>
        <authorList>
            <person name="Mendez-Garcia C."/>
            <person name="Mesa V."/>
            <person name="Sprenger R.R."/>
            <person name="Richter M."/>
            <person name="Diez M.S."/>
            <person name="Solano J."/>
            <person name="Bargiela R."/>
            <person name="Golyshina O.V."/>
            <person name="Manteca A."/>
            <person name="Ramos J.L."/>
            <person name="Gallego J.R."/>
            <person name="Llorente I."/>
            <person name="Martins Dos Santos V.A."/>
            <person name="Jensen O.N."/>
            <person name="Pelaez A.I."/>
            <person name="Sanchez J."/>
            <person name="Ferrer M."/>
        </authorList>
    </citation>
    <scope>NUCLEOTIDE SEQUENCE</scope>
</reference>
<dbReference type="InterPro" id="IPR000873">
    <property type="entry name" value="AMP-dep_synth/lig_dom"/>
</dbReference>
<dbReference type="SUPFAM" id="SSF56801">
    <property type="entry name" value="Acetyl-CoA synthetase-like"/>
    <property type="match status" value="1"/>
</dbReference>
<dbReference type="PANTHER" id="PTHR24095">
    <property type="entry name" value="ACETYL-COENZYME A SYNTHETASE"/>
    <property type="match status" value="1"/>
</dbReference>
<feature type="domain" description="Acetyl-coenzyme A synthetase N-terminal" evidence="3">
    <location>
        <begin position="2"/>
        <end position="56"/>
    </location>
</feature>
<dbReference type="PROSITE" id="PS00455">
    <property type="entry name" value="AMP_BINDING"/>
    <property type="match status" value="1"/>
</dbReference>
<comment type="caution">
    <text evidence="4">The sequence shown here is derived from an EMBL/GenBank/DDBJ whole genome shotgun (WGS) entry which is preliminary data.</text>
</comment>
<dbReference type="GO" id="GO:0003987">
    <property type="term" value="F:acetate-CoA ligase activity"/>
    <property type="evidence" value="ECO:0007669"/>
    <property type="project" value="TreeGrafter"/>
</dbReference>
<dbReference type="GO" id="GO:0006085">
    <property type="term" value="P:acetyl-CoA biosynthetic process"/>
    <property type="evidence" value="ECO:0007669"/>
    <property type="project" value="TreeGrafter"/>
</dbReference>
<dbReference type="Pfam" id="PF16177">
    <property type="entry name" value="ACAS_N"/>
    <property type="match status" value="1"/>
</dbReference>
<evidence type="ECO:0000259" key="2">
    <source>
        <dbReference type="Pfam" id="PF00501"/>
    </source>
</evidence>
<comment type="similarity">
    <text evidence="1">Belongs to the ATP-dependent AMP-binding enzyme family.</text>
</comment>
<accession>T1CCP6</accession>
<gene>
    <name evidence="4" type="ORF">B1A_01243</name>
</gene>
<organism evidence="4">
    <name type="scientific">mine drainage metagenome</name>
    <dbReference type="NCBI Taxonomy" id="410659"/>
    <lineage>
        <taxon>unclassified sequences</taxon>
        <taxon>metagenomes</taxon>
        <taxon>ecological metagenomes</taxon>
    </lineage>
</organism>
<protein>
    <submittedName>
        <fullName evidence="4">Acetyl-coenzyme A synthetase</fullName>
    </submittedName>
</protein>
<dbReference type="InterPro" id="IPR032387">
    <property type="entry name" value="ACAS_N"/>
</dbReference>
<dbReference type="PANTHER" id="PTHR24095:SF14">
    <property type="entry name" value="ACETYL-COENZYME A SYNTHETASE 1"/>
    <property type="match status" value="1"/>
</dbReference>
<evidence type="ECO:0000259" key="3">
    <source>
        <dbReference type="Pfam" id="PF16177"/>
    </source>
</evidence>
<proteinExistence type="inferred from homology"/>
<dbReference type="InterPro" id="IPR020845">
    <property type="entry name" value="AMP-binding_CS"/>
</dbReference>
<sequence length="248" mass="28065">DYQTIYDESIRDPEQFWGKIAEDFRWSRKWDRVLDWNPKTYEARWFSGSLSNITTNMLDRHIDEGLSNKVALIAVADDGSERVYTYGRIMDETNRLCHSFAEMGLKKGDRVTIFLPPTPEQVISMIACARSGLVHTVVFSGFSAGALKSRMEDSEPRLLITADCAYRRGKRIALLDTAREAKRTISSLEKTIVIRRENPDLELEAGEIPFDSLLKKHAPSGFFKAVDCTTDDPLFILYTSGTTGKPKG</sequence>
<evidence type="ECO:0000313" key="4">
    <source>
        <dbReference type="EMBL" id="EQD80102.1"/>
    </source>
</evidence>
<reference evidence="4" key="1">
    <citation type="submission" date="2013-08" db="EMBL/GenBank/DDBJ databases">
        <authorList>
            <person name="Mendez C."/>
            <person name="Richter M."/>
            <person name="Ferrer M."/>
            <person name="Sanchez J."/>
        </authorList>
    </citation>
    <scope>NUCLEOTIDE SEQUENCE</scope>
</reference>
<dbReference type="EMBL" id="AUZX01000948">
    <property type="protein sequence ID" value="EQD80102.1"/>
    <property type="molecule type" value="Genomic_DNA"/>
</dbReference>
<dbReference type="AlphaFoldDB" id="T1CCP6"/>
<feature type="domain" description="AMP-dependent synthetase/ligase" evidence="2">
    <location>
        <begin position="68"/>
        <end position="248"/>
    </location>
</feature>
<dbReference type="Pfam" id="PF00501">
    <property type="entry name" value="AMP-binding"/>
    <property type="match status" value="1"/>
</dbReference>
<feature type="non-terminal residue" evidence="4">
    <location>
        <position position="1"/>
    </location>
</feature>
<evidence type="ECO:0000256" key="1">
    <source>
        <dbReference type="ARBA" id="ARBA00006432"/>
    </source>
</evidence>
<dbReference type="Gene3D" id="3.40.50.12780">
    <property type="entry name" value="N-terminal domain of ligase-like"/>
    <property type="match status" value="1"/>
</dbReference>
<name>T1CCP6_9ZZZZ</name>